<feature type="modified residue" description="4-aspartylphosphate" evidence="4">
    <location>
        <position position="208"/>
    </location>
</feature>
<evidence type="ECO:0000313" key="9">
    <source>
        <dbReference type="Proteomes" id="UP001597295"/>
    </source>
</evidence>
<dbReference type="SMART" id="SM00448">
    <property type="entry name" value="REC"/>
    <property type="match status" value="2"/>
</dbReference>
<dbReference type="CDD" id="cd00156">
    <property type="entry name" value="REC"/>
    <property type="match status" value="2"/>
</dbReference>
<feature type="coiled-coil region" evidence="5">
    <location>
        <begin position="321"/>
        <end position="355"/>
    </location>
</feature>
<dbReference type="PROSITE" id="PS50110">
    <property type="entry name" value="RESPONSE_REGULATORY"/>
    <property type="match status" value="2"/>
</dbReference>
<dbReference type="InterPro" id="IPR001789">
    <property type="entry name" value="Sig_transdc_resp-reg_receiver"/>
</dbReference>
<evidence type="ECO:0000256" key="5">
    <source>
        <dbReference type="SAM" id="Coils"/>
    </source>
</evidence>
<dbReference type="Gene3D" id="3.40.50.2300">
    <property type="match status" value="2"/>
</dbReference>
<dbReference type="Gene3D" id="1.10.287.130">
    <property type="match status" value="1"/>
</dbReference>
<dbReference type="InterPro" id="IPR011006">
    <property type="entry name" value="CheY-like_superfamily"/>
</dbReference>
<feature type="domain" description="Response regulatory" evidence="7">
    <location>
        <begin position="157"/>
        <end position="285"/>
    </location>
</feature>
<feature type="domain" description="Response regulatory" evidence="7">
    <location>
        <begin position="14"/>
        <end position="130"/>
    </location>
</feature>
<dbReference type="RefSeq" id="WP_379875950.1">
    <property type="nucleotide sequence ID" value="NZ_JBHUIP010000008.1"/>
</dbReference>
<comment type="catalytic activity">
    <reaction evidence="1">
        <text>ATP + protein L-histidine = ADP + protein N-phospho-L-histidine.</text>
        <dbReference type="EC" id="2.7.13.3"/>
    </reaction>
</comment>
<dbReference type="EMBL" id="JBHUIP010000008">
    <property type="protein sequence ID" value="MFD2262981.1"/>
    <property type="molecule type" value="Genomic_DNA"/>
</dbReference>
<protein>
    <recommendedName>
        <fullName evidence="2">histidine kinase</fullName>
        <ecNumber evidence="2">2.7.13.3</ecNumber>
    </recommendedName>
</protein>
<keyword evidence="5" id="KW-0175">Coiled coil</keyword>
<dbReference type="SUPFAM" id="SSF52172">
    <property type="entry name" value="CheY-like"/>
    <property type="match status" value="2"/>
</dbReference>
<dbReference type="SUPFAM" id="SSF47384">
    <property type="entry name" value="Homodimeric domain of signal transducing histidine kinase"/>
    <property type="match status" value="1"/>
</dbReference>
<feature type="domain" description="Histidine kinase" evidence="6">
    <location>
        <begin position="364"/>
        <end position="584"/>
    </location>
</feature>
<dbReference type="InterPro" id="IPR005467">
    <property type="entry name" value="His_kinase_dom"/>
</dbReference>
<feature type="modified residue" description="4-aspartylphosphate" evidence="4">
    <location>
        <position position="63"/>
    </location>
</feature>
<keyword evidence="3 4" id="KW-0597">Phosphoprotein</keyword>
<organism evidence="8 9">
    <name type="scientific">Lacibacterium aquatile</name>
    <dbReference type="NCBI Taxonomy" id="1168082"/>
    <lineage>
        <taxon>Bacteria</taxon>
        <taxon>Pseudomonadati</taxon>
        <taxon>Pseudomonadota</taxon>
        <taxon>Alphaproteobacteria</taxon>
        <taxon>Rhodospirillales</taxon>
        <taxon>Rhodospirillaceae</taxon>
    </lineage>
</organism>
<reference evidence="9" key="1">
    <citation type="journal article" date="2019" name="Int. J. Syst. Evol. Microbiol.">
        <title>The Global Catalogue of Microorganisms (GCM) 10K type strain sequencing project: providing services to taxonomists for standard genome sequencing and annotation.</title>
        <authorList>
            <consortium name="The Broad Institute Genomics Platform"/>
            <consortium name="The Broad Institute Genome Sequencing Center for Infectious Disease"/>
            <person name="Wu L."/>
            <person name="Ma J."/>
        </authorList>
    </citation>
    <scope>NUCLEOTIDE SEQUENCE [LARGE SCALE GENOMIC DNA]</scope>
    <source>
        <strain evidence="9">CGMCC 1.19062</strain>
    </source>
</reference>
<dbReference type="Gene3D" id="3.30.565.10">
    <property type="entry name" value="Histidine kinase-like ATPase, C-terminal domain"/>
    <property type="match status" value="1"/>
</dbReference>
<dbReference type="InterPro" id="IPR036890">
    <property type="entry name" value="HATPase_C_sf"/>
</dbReference>
<dbReference type="PRINTS" id="PR00344">
    <property type="entry name" value="BCTRLSENSOR"/>
</dbReference>
<dbReference type="PANTHER" id="PTHR43547:SF2">
    <property type="entry name" value="HYBRID SIGNAL TRANSDUCTION HISTIDINE KINASE C"/>
    <property type="match status" value="1"/>
</dbReference>
<accession>A0ABW5DSQ8</accession>
<dbReference type="Pfam" id="PF00072">
    <property type="entry name" value="Response_reg"/>
    <property type="match status" value="1"/>
</dbReference>
<dbReference type="PROSITE" id="PS50109">
    <property type="entry name" value="HIS_KIN"/>
    <property type="match status" value="1"/>
</dbReference>
<gene>
    <name evidence="8" type="ORF">ACFSM5_08790</name>
</gene>
<comment type="caution">
    <text evidence="8">The sequence shown here is derived from an EMBL/GenBank/DDBJ whole genome shotgun (WGS) entry which is preliminary data.</text>
</comment>
<dbReference type="PANTHER" id="PTHR43547">
    <property type="entry name" value="TWO-COMPONENT HISTIDINE KINASE"/>
    <property type="match status" value="1"/>
</dbReference>
<dbReference type="SUPFAM" id="SSF55874">
    <property type="entry name" value="ATPase domain of HSP90 chaperone/DNA topoisomerase II/histidine kinase"/>
    <property type="match status" value="1"/>
</dbReference>
<dbReference type="InterPro" id="IPR004358">
    <property type="entry name" value="Sig_transdc_His_kin-like_C"/>
</dbReference>
<keyword evidence="9" id="KW-1185">Reference proteome</keyword>
<evidence type="ECO:0000256" key="1">
    <source>
        <dbReference type="ARBA" id="ARBA00000085"/>
    </source>
</evidence>
<dbReference type="Proteomes" id="UP001597295">
    <property type="component" value="Unassembled WGS sequence"/>
</dbReference>
<dbReference type="EC" id="2.7.13.3" evidence="2"/>
<evidence type="ECO:0000256" key="2">
    <source>
        <dbReference type="ARBA" id="ARBA00012438"/>
    </source>
</evidence>
<evidence type="ECO:0000256" key="4">
    <source>
        <dbReference type="PROSITE-ProRule" id="PRU00169"/>
    </source>
</evidence>
<sequence>MTAAIAPLIPRAARILVVEDSETQALQIRSQLEAQGFNVTTVPSAEGALARLNDRLPDLLIVDLHLPGMNGDEFVRQLRLNGGTRALPVLMLTGANEREQERLGLESGADAYVAKSADWDLIVLRMRALLRRRPDDDPDAHLLREPSPSLATFRRARVMIQHHSATFRLYLEGLAAQEGYEIQVATDERALLDIASSSATAPDAILLDTSTGNPGGVELCRRLNVLRNITGAPGLEPPSFHIICIGSDGEAAKQVLEDAFAAGADDFIPSSIDAESLRVRVRTLVRRKLLQDEDRRIESELRARELAIARAQTAAAAAAARASMADELAQANAELAAANQTLKDTQAKLVQAAKMASLGELVAGIAHEINNPLAFIVAHQGTVERLLRDVASKVPTDGPVASVEKARTRLDSMRLGLKRIQDLVLNLRKFSRLDEAGAQTIDVREAIDIVLALLAHKLSSRIIVTRDHEGAANLYCSPAIFNQVMMNIVGNAADAIEGDGSIAIRTHSDGQNYIIEISDSGPGIPEEMRERIFEPFFTTKPVGTGTGLGLAIAYSVVQAHDGTISVGTGPKGGACFTISIPLKGTN</sequence>
<dbReference type="InterPro" id="IPR003661">
    <property type="entry name" value="HisK_dim/P_dom"/>
</dbReference>
<evidence type="ECO:0000259" key="6">
    <source>
        <dbReference type="PROSITE" id="PS50109"/>
    </source>
</evidence>
<dbReference type="Pfam" id="PF02518">
    <property type="entry name" value="HATPase_c"/>
    <property type="match status" value="1"/>
</dbReference>
<evidence type="ECO:0000256" key="3">
    <source>
        <dbReference type="ARBA" id="ARBA00022553"/>
    </source>
</evidence>
<dbReference type="CDD" id="cd00082">
    <property type="entry name" value="HisKA"/>
    <property type="match status" value="1"/>
</dbReference>
<evidence type="ECO:0000313" key="8">
    <source>
        <dbReference type="EMBL" id="MFD2262981.1"/>
    </source>
</evidence>
<dbReference type="SMART" id="SM00388">
    <property type="entry name" value="HisKA"/>
    <property type="match status" value="1"/>
</dbReference>
<proteinExistence type="predicted"/>
<dbReference type="InterPro" id="IPR003594">
    <property type="entry name" value="HATPase_dom"/>
</dbReference>
<evidence type="ECO:0000259" key="7">
    <source>
        <dbReference type="PROSITE" id="PS50110"/>
    </source>
</evidence>
<dbReference type="InterPro" id="IPR036097">
    <property type="entry name" value="HisK_dim/P_sf"/>
</dbReference>
<dbReference type="Pfam" id="PF00512">
    <property type="entry name" value="HisKA"/>
    <property type="match status" value="1"/>
</dbReference>
<dbReference type="SMART" id="SM00387">
    <property type="entry name" value="HATPase_c"/>
    <property type="match status" value="1"/>
</dbReference>
<name>A0ABW5DSQ8_9PROT</name>